<comment type="pathway">
    <text evidence="6">Amino-acid biosynthesis; L-methionine biosynthesis via salvage pathway; L-methionine from S-methyl-5-thio-alpha-D-ribose 1-phosphate: step 2/6.</text>
</comment>
<keyword evidence="9" id="KW-1185">Reference proteome</keyword>
<dbReference type="PANTHER" id="PTHR22789">
    <property type="entry name" value="FUCULOSE PHOSPHATE ALDOLASE"/>
    <property type="match status" value="1"/>
</dbReference>
<dbReference type="NCBIfam" id="TIGR03328">
    <property type="entry name" value="salvage_mtnB"/>
    <property type="match status" value="1"/>
</dbReference>
<gene>
    <name evidence="6" type="primary">mtnB</name>
    <name evidence="8" type="ORF">Kalk_01725</name>
</gene>
<dbReference type="SMART" id="SM01007">
    <property type="entry name" value="Aldolase_II"/>
    <property type="match status" value="1"/>
</dbReference>
<sequence length="204" mass="22902">MTELNQLKQDVINIGKWVDAHNWCPATSGNLSARIDQQRILITVSGNAKGELTENDLMEVDSKGNPYNSDKKPSAETLLHALIYGHAQDARYIIHTHSVYGTVFSRAIWNGEIRFNNYEMQKAFRGVTSHEQEISVPVYGNNQDMMALGREIDTYLASNPSCPAFILAGHGIYSWGSTVAEAKRHSEAMEFLMECEYKSCLLLK</sequence>
<dbReference type="AlphaFoldDB" id="A0A2K9LI99"/>
<keyword evidence="3 6" id="KW-0862">Zinc</keyword>
<comment type="function">
    <text evidence="6">Catalyzes the dehydration of methylthioribulose-1-phosphate (MTRu-1-P) into 2,3-diketo-5-methylthiopentyl-1-phosphate (DK-MTP-1-P).</text>
</comment>
<proteinExistence type="inferred from homology"/>
<dbReference type="InterPro" id="IPR017714">
    <property type="entry name" value="MethylthioRu-1-P_deHdtase_MtnB"/>
</dbReference>
<dbReference type="GO" id="GO:0019509">
    <property type="term" value="P:L-methionine salvage from methylthioadenosine"/>
    <property type="evidence" value="ECO:0007669"/>
    <property type="project" value="UniProtKB-UniRule"/>
</dbReference>
<keyword evidence="1 6" id="KW-0028">Amino-acid biosynthesis</keyword>
<dbReference type="GO" id="GO:0046570">
    <property type="term" value="F:methylthioribulose 1-phosphate dehydratase activity"/>
    <property type="evidence" value="ECO:0007669"/>
    <property type="project" value="UniProtKB-UniRule"/>
</dbReference>
<dbReference type="Proteomes" id="UP000235116">
    <property type="component" value="Chromosome"/>
</dbReference>
<reference evidence="9" key="1">
    <citation type="submission" date="2017-08" db="EMBL/GenBank/DDBJ databases">
        <title>Direct submision.</title>
        <authorList>
            <person name="Kim S.-J."/>
            <person name="Rhee S.-K."/>
        </authorList>
    </citation>
    <scope>NUCLEOTIDE SEQUENCE [LARGE SCALE GENOMIC DNA]</scope>
    <source>
        <strain evidence="9">GI5</strain>
    </source>
</reference>
<evidence type="ECO:0000256" key="5">
    <source>
        <dbReference type="ARBA" id="ARBA00023239"/>
    </source>
</evidence>
<feature type="domain" description="Class II aldolase/adducin N-terminal" evidence="7">
    <location>
        <begin position="9"/>
        <end position="197"/>
    </location>
</feature>
<dbReference type="OrthoDB" id="9805559at2"/>
<dbReference type="GO" id="GO:0005829">
    <property type="term" value="C:cytosol"/>
    <property type="evidence" value="ECO:0007669"/>
    <property type="project" value="TreeGrafter"/>
</dbReference>
<dbReference type="EMBL" id="CP022684">
    <property type="protein sequence ID" value="AUM11225.1"/>
    <property type="molecule type" value="Genomic_DNA"/>
</dbReference>
<dbReference type="GO" id="GO:0016832">
    <property type="term" value="F:aldehyde-lyase activity"/>
    <property type="evidence" value="ECO:0007669"/>
    <property type="project" value="TreeGrafter"/>
</dbReference>
<dbReference type="UniPathway" id="UPA00904">
    <property type="reaction ID" value="UER00875"/>
</dbReference>
<dbReference type="KEGG" id="kak:Kalk_01725"/>
<keyword evidence="2 6" id="KW-0479">Metal-binding</keyword>
<dbReference type="SUPFAM" id="SSF53639">
    <property type="entry name" value="AraD/HMP-PK domain-like"/>
    <property type="match status" value="1"/>
</dbReference>
<feature type="binding site" evidence="6">
    <location>
        <position position="95"/>
    </location>
    <ligand>
        <name>Zn(2+)</name>
        <dbReference type="ChEBI" id="CHEBI:29105"/>
    </ligand>
</feature>
<dbReference type="Pfam" id="PF00596">
    <property type="entry name" value="Aldolase_II"/>
    <property type="match status" value="1"/>
</dbReference>
<comment type="catalytic activity">
    <reaction evidence="6">
        <text>5-(methylsulfanyl)-D-ribulose 1-phosphate = 5-methylsulfanyl-2,3-dioxopentyl phosphate + H2O</text>
        <dbReference type="Rhea" id="RHEA:15549"/>
        <dbReference type="ChEBI" id="CHEBI:15377"/>
        <dbReference type="ChEBI" id="CHEBI:58548"/>
        <dbReference type="ChEBI" id="CHEBI:58828"/>
        <dbReference type="EC" id="4.2.1.109"/>
    </reaction>
</comment>
<dbReference type="Gene3D" id="3.40.225.10">
    <property type="entry name" value="Class II aldolase/adducin N-terminal domain"/>
    <property type="match status" value="1"/>
</dbReference>
<comment type="cofactor">
    <cofactor evidence="6">
        <name>Zn(2+)</name>
        <dbReference type="ChEBI" id="CHEBI:29105"/>
    </cofactor>
    <text evidence="6">Binds 1 zinc ion per subunit.</text>
</comment>
<accession>A0A2K9LI99</accession>
<dbReference type="GO" id="GO:0008270">
    <property type="term" value="F:zinc ion binding"/>
    <property type="evidence" value="ECO:0007669"/>
    <property type="project" value="UniProtKB-UniRule"/>
</dbReference>
<keyword evidence="4 6" id="KW-0486">Methionine biosynthesis</keyword>
<dbReference type="InterPro" id="IPR001303">
    <property type="entry name" value="Aldolase_II/adducin_N"/>
</dbReference>
<feature type="binding site" evidence="6">
    <location>
        <position position="97"/>
    </location>
    <ligand>
        <name>Zn(2+)</name>
        <dbReference type="ChEBI" id="CHEBI:29105"/>
    </ligand>
</feature>
<evidence type="ECO:0000259" key="7">
    <source>
        <dbReference type="SMART" id="SM01007"/>
    </source>
</evidence>
<protein>
    <recommendedName>
        <fullName evidence="6">Methylthioribulose-1-phosphate dehydratase</fullName>
        <shortName evidence="6">MTRu-1-P dehydratase</shortName>
        <ecNumber evidence="6">4.2.1.109</ecNumber>
    </recommendedName>
</protein>
<evidence type="ECO:0000313" key="9">
    <source>
        <dbReference type="Proteomes" id="UP000235116"/>
    </source>
</evidence>
<dbReference type="RefSeq" id="WP_101892565.1">
    <property type="nucleotide sequence ID" value="NZ_CP022684.1"/>
</dbReference>
<evidence type="ECO:0000313" key="8">
    <source>
        <dbReference type="EMBL" id="AUM11225.1"/>
    </source>
</evidence>
<evidence type="ECO:0000256" key="6">
    <source>
        <dbReference type="HAMAP-Rule" id="MF_01677"/>
    </source>
</evidence>
<name>A0A2K9LI99_9GAMM</name>
<dbReference type="NCBIfam" id="NF006672">
    <property type="entry name" value="PRK09220.1"/>
    <property type="match status" value="1"/>
</dbReference>
<dbReference type="EC" id="4.2.1.109" evidence="6"/>
<dbReference type="GO" id="GO:0019323">
    <property type="term" value="P:pentose catabolic process"/>
    <property type="evidence" value="ECO:0007669"/>
    <property type="project" value="TreeGrafter"/>
</dbReference>
<dbReference type="PANTHER" id="PTHR22789:SF0">
    <property type="entry name" value="3-OXO-TETRONATE 4-PHOSPHATE DECARBOXYLASE-RELATED"/>
    <property type="match status" value="1"/>
</dbReference>
<evidence type="ECO:0000256" key="1">
    <source>
        <dbReference type="ARBA" id="ARBA00022605"/>
    </source>
</evidence>
<evidence type="ECO:0000256" key="3">
    <source>
        <dbReference type="ARBA" id="ARBA00022833"/>
    </source>
</evidence>
<evidence type="ECO:0000256" key="2">
    <source>
        <dbReference type="ARBA" id="ARBA00022723"/>
    </source>
</evidence>
<organism evidence="8 9">
    <name type="scientific">Ketobacter alkanivorans</name>
    <dbReference type="NCBI Taxonomy" id="1917421"/>
    <lineage>
        <taxon>Bacteria</taxon>
        <taxon>Pseudomonadati</taxon>
        <taxon>Pseudomonadota</taxon>
        <taxon>Gammaproteobacteria</taxon>
        <taxon>Pseudomonadales</taxon>
        <taxon>Ketobacteraceae</taxon>
        <taxon>Ketobacter</taxon>
    </lineage>
</organism>
<comment type="similarity">
    <text evidence="6">Belongs to the aldolase class II family. MtnB subfamily.</text>
</comment>
<dbReference type="InterPro" id="IPR050197">
    <property type="entry name" value="Aldolase_class_II_sugar_metab"/>
</dbReference>
<keyword evidence="5 6" id="KW-0456">Lyase</keyword>
<dbReference type="InterPro" id="IPR036409">
    <property type="entry name" value="Aldolase_II/adducin_N_sf"/>
</dbReference>
<dbReference type="HAMAP" id="MF_01677">
    <property type="entry name" value="Salvage_MtnB"/>
    <property type="match status" value="1"/>
</dbReference>
<evidence type="ECO:0000256" key="4">
    <source>
        <dbReference type="ARBA" id="ARBA00023167"/>
    </source>
</evidence>